<dbReference type="Gene3D" id="3.10.450.40">
    <property type="match status" value="1"/>
</dbReference>
<protein>
    <submittedName>
        <fullName evidence="3">Peptidase</fullName>
    </submittedName>
</protein>
<reference evidence="3 4" key="1">
    <citation type="submission" date="2014-03" db="EMBL/GenBank/DDBJ databases">
        <title>Complete genome sequence of Pseudomonas stutzeri 19SMN4.</title>
        <authorList>
            <person name="Brunet-Galmes I."/>
            <person name="Nogales B."/>
            <person name="Busquets A."/>
            <person name="Pena A."/>
            <person name="Gomila M."/>
            <person name="Garcia-Valdes E."/>
            <person name="Lalucat J."/>
            <person name="Bennasar A."/>
            <person name="Bosch R."/>
        </authorList>
    </citation>
    <scope>NUCLEOTIDE SEQUENCE [LARGE SCALE GENOMIC DNA]</scope>
    <source>
        <strain evidence="3 4">19SMN4</strain>
    </source>
</reference>
<dbReference type="AlphaFoldDB" id="A0A023WYK3"/>
<evidence type="ECO:0000256" key="1">
    <source>
        <dbReference type="SAM" id="SignalP"/>
    </source>
</evidence>
<feature type="domain" description="PepSY" evidence="2">
    <location>
        <begin position="44"/>
        <end position="103"/>
    </location>
</feature>
<feature type="chain" id="PRO_5001524927" evidence="1">
    <location>
        <begin position="27"/>
        <end position="105"/>
    </location>
</feature>
<evidence type="ECO:0000313" key="4">
    <source>
        <dbReference type="Proteomes" id="UP000025238"/>
    </source>
</evidence>
<evidence type="ECO:0000313" key="3">
    <source>
        <dbReference type="EMBL" id="AHY45153.1"/>
    </source>
</evidence>
<dbReference type="PATRIC" id="fig|316.97.peg.3574"/>
<gene>
    <name evidence="3" type="ORF">UIB01_17880</name>
</gene>
<organism evidence="3 4">
    <name type="scientific">Stutzerimonas stutzeri</name>
    <name type="common">Pseudomonas stutzeri</name>
    <dbReference type="NCBI Taxonomy" id="316"/>
    <lineage>
        <taxon>Bacteria</taxon>
        <taxon>Pseudomonadati</taxon>
        <taxon>Pseudomonadota</taxon>
        <taxon>Gammaproteobacteria</taxon>
        <taxon>Pseudomonadales</taxon>
        <taxon>Pseudomonadaceae</taxon>
        <taxon>Stutzerimonas</taxon>
    </lineage>
</organism>
<dbReference type="KEGG" id="pstu:UIB01_17880"/>
<sequence>MRPAMRAPLLVTLPLALLLAATPAASRDLDQDEALRLRREGLIVPLESLIQRAMERYPGARLLEAELEEDDDIYVYEIELLTTQGVARELEFDARDGRLIKDEED</sequence>
<name>A0A023WYK3_STUST</name>
<evidence type="ECO:0000259" key="2">
    <source>
        <dbReference type="Pfam" id="PF03413"/>
    </source>
</evidence>
<proteinExistence type="predicted"/>
<feature type="signal peptide" evidence="1">
    <location>
        <begin position="1"/>
        <end position="26"/>
    </location>
</feature>
<keyword evidence="1" id="KW-0732">Signal</keyword>
<dbReference type="Proteomes" id="UP000025238">
    <property type="component" value="Chromosome"/>
</dbReference>
<accession>A0A023WYK3</accession>
<dbReference type="EMBL" id="CP007509">
    <property type="protein sequence ID" value="AHY45153.1"/>
    <property type="molecule type" value="Genomic_DNA"/>
</dbReference>
<dbReference type="Pfam" id="PF03413">
    <property type="entry name" value="PepSY"/>
    <property type="match status" value="1"/>
</dbReference>
<dbReference type="InterPro" id="IPR025711">
    <property type="entry name" value="PepSY"/>
</dbReference>